<keyword evidence="6" id="KW-1185">Reference proteome</keyword>
<dbReference type="Pfam" id="PF00196">
    <property type="entry name" value="GerE"/>
    <property type="match status" value="1"/>
</dbReference>
<feature type="domain" description="HTH luxR-type" evidence="4">
    <location>
        <begin position="479"/>
        <end position="544"/>
    </location>
</feature>
<evidence type="ECO:0000256" key="3">
    <source>
        <dbReference type="ARBA" id="ARBA00023163"/>
    </source>
</evidence>
<dbReference type="EMBL" id="POTW01000025">
    <property type="protein sequence ID" value="PZF83418.1"/>
    <property type="molecule type" value="Genomic_DNA"/>
</dbReference>
<evidence type="ECO:0000256" key="2">
    <source>
        <dbReference type="ARBA" id="ARBA00023125"/>
    </source>
</evidence>
<dbReference type="RefSeq" id="WP_111254987.1">
    <property type="nucleotide sequence ID" value="NZ_POTW01000025.1"/>
</dbReference>
<evidence type="ECO:0000256" key="1">
    <source>
        <dbReference type="ARBA" id="ARBA00023015"/>
    </source>
</evidence>
<dbReference type="InterPro" id="IPR036388">
    <property type="entry name" value="WH-like_DNA-bd_sf"/>
</dbReference>
<dbReference type="CDD" id="cd06170">
    <property type="entry name" value="LuxR_C_like"/>
    <property type="match status" value="1"/>
</dbReference>
<dbReference type="SMART" id="SM00421">
    <property type="entry name" value="HTH_LUXR"/>
    <property type="match status" value="1"/>
</dbReference>
<protein>
    <submittedName>
        <fullName evidence="5">Helix-turn-helix transcriptional regulator</fullName>
    </submittedName>
</protein>
<dbReference type="InterPro" id="IPR016032">
    <property type="entry name" value="Sig_transdc_resp-reg_C-effctor"/>
</dbReference>
<dbReference type="PROSITE" id="PS00622">
    <property type="entry name" value="HTH_LUXR_1"/>
    <property type="match status" value="1"/>
</dbReference>
<dbReference type="PANTHER" id="PTHR44688">
    <property type="entry name" value="DNA-BINDING TRANSCRIPTIONAL ACTIVATOR DEVR_DOSR"/>
    <property type="match status" value="1"/>
</dbReference>
<dbReference type="PANTHER" id="PTHR44688:SF16">
    <property type="entry name" value="DNA-BINDING TRANSCRIPTIONAL ACTIVATOR DEVR_DOSR"/>
    <property type="match status" value="1"/>
</dbReference>
<accession>A0A2W2BTR9</accession>
<dbReference type="GO" id="GO:0003677">
    <property type="term" value="F:DNA binding"/>
    <property type="evidence" value="ECO:0007669"/>
    <property type="project" value="UniProtKB-KW"/>
</dbReference>
<dbReference type="Gene3D" id="1.10.10.10">
    <property type="entry name" value="Winged helix-like DNA-binding domain superfamily/Winged helix DNA-binding domain"/>
    <property type="match status" value="1"/>
</dbReference>
<dbReference type="Gene3D" id="1.25.40.10">
    <property type="entry name" value="Tetratricopeptide repeat domain"/>
    <property type="match status" value="1"/>
</dbReference>
<dbReference type="PROSITE" id="PS50043">
    <property type="entry name" value="HTH_LUXR_2"/>
    <property type="match status" value="1"/>
</dbReference>
<dbReference type="PRINTS" id="PR00038">
    <property type="entry name" value="HTHLUXR"/>
</dbReference>
<keyword evidence="3" id="KW-0804">Transcription</keyword>
<gene>
    <name evidence="5" type="ORF">C1I92_12470</name>
</gene>
<dbReference type="SUPFAM" id="SSF46894">
    <property type="entry name" value="C-terminal effector domain of the bipartite response regulators"/>
    <property type="match status" value="1"/>
</dbReference>
<dbReference type="Proteomes" id="UP000248764">
    <property type="component" value="Unassembled WGS sequence"/>
</dbReference>
<comment type="caution">
    <text evidence="5">The sequence shown here is derived from an EMBL/GenBank/DDBJ whole genome shotgun (WGS) entry which is preliminary data.</text>
</comment>
<keyword evidence="1" id="KW-0805">Transcription regulation</keyword>
<evidence type="ECO:0000313" key="6">
    <source>
        <dbReference type="Proteomes" id="UP000248764"/>
    </source>
</evidence>
<evidence type="ECO:0000313" key="5">
    <source>
        <dbReference type="EMBL" id="PZF83418.1"/>
    </source>
</evidence>
<keyword evidence="2" id="KW-0238">DNA-binding</keyword>
<dbReference type="InterPro" id="IPR000792">
    <property type="entry name" value="Tscrpt_reg_LuxR_C"/>
</dbReference>
<sequence>MATIESGARAAFEARAWSDAYARLVAADAESPLPPDDLVLLAVAAFLAGYDAESVAVQERAFHALLADGRPLPAVRCAFWLAVVLANAGEQARAAGWLARAERLVDECGRDCAEAGYLLTARARQLTADDPAVAAEMFAEAVAVGQRHHDPELVVLARMGRGRTLVHLGKVADGVALLDEAMVAVTAGEVGPMLTGIVYCTVIDACRATFDLRRAREWTDALTRWCEAQPDLVPFRGECQVHRVHVMAVQGAWQDALAEAGRTCARLSDPPGQPAAGAAHYERAELHRLRGELAAAEDAYRLAGATGQDPQPGLGLLRLAQGRVPAAIAGLRRAVDEAARPLARPELLAALTEALLASGDVAGARTVCGELAELADEIRVPALSAMSAYATASVLLADGAGPAALGAARAAWTGWQQAESPYEAARSRVLVGLACRELGDEDAARMEFDAAARTFRSLPAPPCLDRLRRLGALGPGGDGGGGAGVLTARELEVLRLVAAGHTNRAIAAALVLSEKTVARHVANIFTKLDVSSRAAATAYAYEHGLV</sequence>
<name>A0A2W2BTR9_9ACTN</name>
<reference evidence="5 6" key="1">
    <citation type="submission" date="2018-01" db="EMBL/GenBank/DDBJ databases">
        <title>Draft genome sequence of Jiangella sp. GTF31.</title>
        <authorList>
            <person name="Sahin N."/>
            <person name="Ay H."/>
            <person name="Saygin H."/>
        </authorList>
    </citation>
    <scope>NUCLEOTIDE SEQUENCE [LARGE SCALE GENOMIC DNA]</scope>
    <source>
        <strain evidence="5 6">GTF31</strain>
    </source>
</reference>
<proteinExistence type="predicted"/>
<organism evidence="5 6">
    <name type="scientific">Jiangella anatolica</name>
    <dbReference type="NCBI Taxonomy" id="2670374"/>
    <lineage>
        <taxon>Bacteria</taxon>
        <taxon>Bacillati</taxon>
        <taxon>Actinomycetota</taxon>
        <taxon>Actinomycetes</taxon>
        <taxon>Jiangellales</taxon>
        <taxon>Jiangellaceae</taxon>
        <taxon>Jiangella</taxon>
    </lineage>
</organism>
<dbReference type="InterPro" id="IPR011990">
    <property type="entry name" value="TPR-like_helical_dom_sf"/>
</dbReference>
<dbReference type="SUPFAM" id="SSF48452">
    <property type="entry name" value="TPR-like"/>
    <property type="match status" value="1"/>
</dbReference>
<dbReference type="GO" id="GO:0006355">
    <property type="term" value="P:regulation of DNA-templated transcription"/>
    <property type="evidence" value="ECO:0007669"/>
    <property type="project" value="InterPro"/>
</dbReference>
<dbReference type="AlphaFoldDB" id="A0A2W2BTR9"/>
<evidence type="ECO:0000259" key="4">
    <source>
        <dbReference type="PROSITE" id="PS50043"/>
    </source>
</evidence>